<feature type="chain" id="PRO_5047354965" evidence="1">
    <location>
        <begin position="24"/>
        <end position="343"/>
    </location>
</feature>
<comment type="caution">
    <text evidence="3">The sequence shown here is derived from an EMBL/GenBank/DDBJ whole genome shotgun (WGS) entry which is preliminary data.</text>
</comment>
<organism evidence="3 4">
    <name type="scientific">Nitrospira defluvii</name>
    <dbReference type="NCBI Taxonomy" id="330214"/>
    <lineage>
        <taxon>Bacteria</taxon>
        <taxon>Pseudomonadati</taxon>
        <taxon>Nitrospirota</taxon>
        <taxon>Nitrospiria</taxon>
        <taxon>Nitrospirales</taxon>
        <taxon>Nitrospiraceae</taxon>
        <taxon>Nitrospira</taxon>
    </lineage>
</organism>
<dbReference type="InterPro" id="IPR020080">
    <property type="entry name" value="OM_adhesin/peptidase_omptin"/>
</dbReference>
<dbReference type="Proteomes" id="UP000675880">
    <property type="component" value="Unassembled WGS sequence"/>
</dbReference>
<dbReference type="Pfam" id="PF17251">
    <property type="entry name" value="Pom"/>
    <property type="match status" value="1"/>
</dbReference>
<name>A0ABM8R189_9BACT</name>
<dbReference type="SUPFAM" id="SSF69917">
    <property type="entry name" value="OMPT-like"/>
    <property type="match status" value="1"/>
</dbReference>
<sequence>MIPFRVVLIAVCAVLLCSGPDSAGAEVPASQSSSIARIDLKISEWFSQGETIWSHNASGLDANLGNPTSKLKYKDTGTNMTEISGKVQLKNKMFVRGVFGYGAVGGGRLTDDDFLSAQGAASQGATVSGEHRFSRTYSDIGGDNVWYLTGDLGGTAYTFQDNKGSLGVFAGLQYWRERHVATGVTQAECTTASAPSSQFRCSPVGTVSFRNQAVITNTATWFSGRVGGELEYKLDPRVTIEAKVALLLSYLNNEDVHHLRTDLAQDPSFRMVGFGVGTDTDLNLRVRIWDRLYLTGGYRVWWNRVVAGDQWKLYGSDGSTSTASLTQFQTLRHGPTVGLTYTF</sequence>
<keyword evidence="4" id="KW-1185">Reference proteome</keyword>
<dbReference type="EMBL" id="CAJNBJ010000002">
    <property type="protein sequence ID" value="CAE6727034.1"/>
    <property type="molecule type" value="Genomic_DNA"/>
</dbReference>
<dbReference type="Gene3D" id="2.40.128.90">
    <property type="entry name" value="OMPT-like"/>
    <property type="match status" value="1"/>
</dbReference>
<gene>
    <name evidence="3" type="ORF">NSPZN2_100155</name>
</gene>
<evidence type="ECO:0000313" key="4">
    <source>
        <dbReference type="Proteomes" id="UP000675880"/>
    </source>
</evidence>
<feature type="domain" description="Protochlamydia outer membrane protein" evidence="2">
    <location>
        <begin position="53"/>
        <end position="270"/>
    </location>
</feature>
<evidence type="ECO:0000259" key="2">
    <source>
        <dbReference type="Pfam" id="PF17251"/>
    </source>
</evidence>
<reference evidence="3 4" key="1">
    <citation type="submission" date="2021-02" db="EMBL/GenBank/DDBJ databases">
        <authorList>
            <person name="Han P."/>
        </authorList>
    </citation>
    <scope>NUCLEOTIDE SEQUENCE [LARGE SCALE GENOMIC DNA]</scope>
    <source>
        <strain evidence="3">Candidatus Nitrospira sp. ZN2</strain>
    </source>
</reference>
<dbReference type="RefSeq" id="WP_213041525.1">
    <property type="nucleotide sequence ID" value="NZ_CAJNBJ010000002.1"/>
</dbReference>
<evidence type="ECO:0000256" key="1">
    <source>
        <dbReference type="SAM" id="SignalP"/>
    </source>
</evidence>
<protein>
    <submittedName>
        <fullName evidence="3">Pom domain-containing protein</fullName>
    </submittedName>
</protein>
<dbReference type="InterPro" id="IPR053724">
    <property type="entry name" value="OMP_A26_sf"/>
</dbReference>
<keyword evidence="1" id="KW-0732">Signal</keyword>
<feature type="signal peptide" evidence="1">
    <location>
        <begin position="1"/>
        <end position="23"/>
    </location>
</feature>
<dbReference type="InterPro" id="IPR035163">
    <property type="entry name" value="Pom"/>
</dbReference>
<evidence type="ECO:0000313" key="3">
    <source>
        <dbReference type="EMBL" id="CAE6727034.1"/>
    </source>
</evidence>
<proteinExistence type="predicted"/>
<accession>A0ABM8R189</accession>